<dbReference type="RefSeq" id="WP_219671778.1">
    <property type="nucleotide sequence ID" value="NZ_WTFF01000456.1"/>
</dbReference>
<accession>A0ABS6ZG04</accession>
<proteinExistence type="predicted"/>
<keyword evidence="2" id="KW-1185">Reference proteome</keyword>
<organism evidence="1 2">
    <name type="scientific">Streptomyces bambusae</name>
    <dbReference type="NCBI Taxonomy" id="1550616"/>
    <lineage>
        <taxon>Bacteria</taxon>
        <taxon>Bacillati</taxon>
        <taxon>Actinomycetota</taxon>
        <taxon>Actinomycetes</taxon>
        <taxon>Kitasatosporales</taxon>
        <taxon>Streptomycetaceae</taxon>
        <taxon>Streptomyces</taxon>
    </lineage>
</organism>
<reference evidence="1 2" key="1">
    <citation type="submission" date="2019-12" db="EMBL/GenBank/DDBJ databases">
        <title>Genome sequence of Streptomyces bambusae.</title>
        <authorList>
            <person name="Bansal K."/>
            <person name="Choksket S."/>
            <person name="Korpole S."/>
            <person name="Patil P.B."/>
        </authorList>
    </citation>
    <scope>NUCLEOTIDE SEQUENCE [LARGE SCALE GENOMIC DNA]</scope>
    <source>
        <strain evidence="1 2">SK60</strain>
    </source>
</reference>
<sequence length="151" mass="16696">MSAERNIRTNFAFYPPEGDEAAWGTTLESLERALRQAFLGLTVEYRISGVHGLTVLDFEIELASDVWIDGTAAMPKPDYSFITLTDVTADEAAVFVRWLRDSVVPAPHLVRFASSLAMANGEQDPWSLPAEGGDEEILAELRRHLASVDDE</sequence>
<comment type="caution">
    <text evidence="1">The sequence shown here is derived from an EMBL/GenBank/DDBJ whole genome shotgun (WGS) entry which is preliminary data.</text>
</comment>
<name>A0ABS6ZG04_9ACTN</name>
<dbReference type="Proteomes" id="UP000812013">
    <property type="component" value="Unassembled WGS sequence"/>
</dbReference>
<gene>
    <name evidence="1" type="ORF">GPJ59_33795</name>
</gene>
<protein>
    <submittedName>
        <fullName evidence="1">Uncharacterized protein</fullName>
    </submittedName>
</protein>
<evidence type="ECO:0000313" key="1">
    <source>
        <dbReference type="EMBL" id="MBW5486686.1"/>
    </source>
</evidence>
<dbReference type="EMBL" id="WTFF01000456">
    <property type="protein sequence ID" value="MBW5486686.1"/>
    <property type="molecule type" value="Genomic_DNA"/>
</dbReference>
<evidence type="ECO:0000313" key="2">
    <source>
        <dbReference type="Proteomes" id="UP000812013"/>
    </source>
</evidence>